<dbReference type="PANTHER" id="PTHR43150:SF4">
    <property type="entry name" value="L-GLYCERALDEHYDE 3-PHOSPHATE REDUCTASE"/>
    <property type="match status" value="1"/>
</dbReference>
<evidence type="ECO:0000313" key="5">
    <source>
        <dbReference type="EMBL" id="NUU27866.1"/>
    </source>
</evidence>
<dbReference type="RefSeq" id="WP_175325698.1">
    <property type="nucleotide sequence ID" value="NZ_BAAAWP010000001.1"/>
</dbReference>
<keyword evidence="3" id="KW-0560">Oxidoreductase</keyword>
<dbReference type="Pfam" id="PF00248">
    <property type="entry name" value="Aldo_ket_red"/>
    <property type="match status" value="1"/>
</dbReference>
<dbReference type="InterPro" id="IPR005399">
    <property type="entry name" value="K_chnl_volt-dep_bsu_KCNAB-rel"/>
</dbReference>
<evidence type="ECO:0000256" key="2">
    <source>
        <dbReference type="ARBA" id="ARBA00022857"/>
    </source>
</evidence>
<organism evidence="5 6">
    <name type="scientific">Curtobacterium citreum</name>
    <dbReference type="NCBI Taxonomy" id="2036"/>
    <lineage>
        <taxon>Bacteria</taxon>
        <taxon>Bacillati</taxon>
        <taxon>Actinomycetota</taxon>
        <taxon>Actinomycetes</taxon>
        <taxon>Micrococcales</taxon>
        <taxon>Microbacteriaceae</taxon>
        <taxon>Curtobacterium</taxon>
    </lineage>
</organism>
<evidence type="ECO:0000256" key="3">
    <source>
        <dbReference type="ARBA" id="ARBA00023002"/>
    </source>
</evidence>
<dbReference type="GO" id="GO:0016491">
    <property type="term" value="F:oxidoreductase activity"/>
    <property type="evidence" value="ECO:0007669"/>
    <property type="project" value="UniProtKB-KW"/>
</dbReference>
<feature type="domain" description="NADP-dependent oxidoreductase" evidence="4">
    <location>
        <begin position="29"/>
        <end position="329"/>
    </location>
</feature>
<dbReference type="CDD" id="cd19089">
    <property type="entry name" value="AKR_AKR14A1_2"/>
    <property type="match status" value="1"/>
</dbReference>
<comment type="caution">
    <text evidence="5">The sequence shown here is derived from an EMBL/GenBank/DDBJ whole genome shotgun (WGS) entry which is preliminary data.</text>
</comment>
<gene>
    <name evidence="5" type="ORF">HP467_07035</name>
</gene>
<accession>A0A850DQR3</accession>
<dbReference type="Gene3D" id="3.20.20.100">
    <property type="entry name" value="NADP-dependent oxidoreductase domain"/>
    <property type="match status" value="1"/>
</dbReference>
<dbReference type="AlphaFoldDB" id="A0A850DQR3"/>
<dbReference type="SUPFAM" id="SSF51430">
    <property type="entry name" value="NAD(P)-linked oxidoreductase"/>
    <property type="match status" value="1"/>
</dbReference>
<dbReference type="InterPro" id="IPR023210">
    <property type="entry name" value="NADP_OxRdtase_dom"/>
</dbReference>
<protein>
    <submittedName>
        <fullName evidence="5">Aldo/keto reductase</fullName>
    </submittedName>
</protein>
<keyword evidence="2" id="KW-0521">NADP</keyword>
<reference evidence="5 6" key="1">
    <citation type="submission" date="2020-05" db="EMBL/GenBank/DDBJ databases">
        <title>Genome Sequencing of Type Strains.</title>
        <authorList>
            <person name="Lemaire J.F."/>
            <person name="Inderbitzin P."/>
            <person name="Gregorio O.A."/>
            <person name="Collins S.B."/>
            <person name="Wespe N."/>
            <person name="Knight-Connoni V."/>
        </authorList>
    </citation>
    <scope>NUCLEOTIDE SEQUENCE [LARGE SCALE GENOMIC DNA]</scope>
    <source>
        <strain evidence="5 6">DSM 20512</strain>
    </source>
</reference>
<evidence type="ECO:0000256" key="1">
    <source>
        <dbReference type="ARBA" id="ARBA00006515"/>
    </source>
</evidence>
<proteinExistence type="inferred from homology"/>
<dbReference type="PANTHER" id="PTHR43150">
    <property type="entry name" value="HYPERKINETIC, ISOFORM M"/>
    <property type="match status" value="1"/>
</dbReference>
<dbReference type="InterPro" id="IPR036812">
    <property type="entry name" value="NAD(P)_OxRdtase_dom_sf"/>
</dbReference>
<evidence type="ECO:0000259" key="4">
    <source>
        <dbReference type="Pfam" id="PF00248"/>
    </source>
</evidence>
<dbReference type="GO" id="GO:0051596">
    <property type="term" value="P:methylglyoxal catabolic process"/>
    <property type="evidence" value="ECO:0007669"/>
    <property type="project" value="TreeGrafter"/>
</dbReference>
<dbReference type="Proteomes" id="UP000539146">
    <property type="component" value="Unassembled WGS sequence"/>
</dbReference>
<evidence type="ECO:0000313" key="6">
    <source>
        <dbReference type="Proteomes" id="UP000539146"/>
    </source>
</evidence>
<name>A0A850DQR3_9MICO</name>
<sequence length="333" mass="36212">MPSQYRAADDRYEQTPYARVGRSGLLLPRISLGLWNNFGHDRPLATQRDIVLHAFDRGVTHFDLANNYGPPPGAAEEQFGRILSADLRPYRDELVVSTKAGYDMWPGPYGNWGSRKYMLASLDQSLARLGLDYVDVFYSHRPDSGTPIEETVGALVTAVRSGRALYAGISNYSPEQTAAAAEALADEHVPLLIHQPRYSMFDRTPEGGLFDELQRRGTGAIVFSPLAGGLLTDRYLDGSVPVGSRAAEGRWFGADRIDDDYLRTARALHDVAVARGQTLAQLAITWVLRQPAVTSALVGASSERQLDGTLDALGGAPLSDEELTAIDALVPLG</sequence>
<comment type="similarity">
    <text evidence="1">Belongs to the shaker potassium channel beta subunit family.</text>
</comment>
<dbReference type="EMBL" id="JABMCG010000094">
    <property type="protein sequence ID" value="NUU27866.1"/>
    <property type="molecule type" value="Genomic_DNA"/>
</dbReference>